<accession>A0A9W4RZ47</accession>
<comment type="caution">
    <text evidence="6">The sequence shown here is derived from an EMBL/GenBank/DDBJ whole genome shotgun (WGS) entry which is preliminary data.</text>
</comment>
<protein>
    <recommendedName>
        <fullName evidence="5">Glycosyl hydrolase family 32 N-terminal domain-containing protein</fullName>
    </recommendedName>
</protein>
<dbReference type="Gene3D" id="2.115.10.20">
    <property type="entry name" value="Glycosyl hydrolase domain, family 43"/>
    <property type="match status" value="1"/>
</dbReference>
<evidence type="ECO:0000256" key="3">
    <source>
        <dbReference type="ARBA" id="ARBA00023295"/>
    </source>
</evidence>
<evidence type="ECO:0000313" key="7">
    <source>
        <dbReference type="Proteomes" id="UP001152533"/>
    </source>
</evidence>
<evidence type="ECO:0000256" key="4">
    <source>
        <dbReference type="SAM" id="Phobius"/>
    </source>
</evidence>
<keyword evidence="2" id="KW-0378">Hydrolase</keyword>
<keyword evidence="7" id="KW-1185">Reference proteome</keyword>
<keyword evidence="4" id="KW-0812">Transmembrane</keyword>
<keyword evidence="3" id="KW-0326">Glycosidase</keyword>
<dbReference type="InterPro" id="IPR013148">
    <property type="entry name" value="Glyco_hydro_32_N"/>
</dbReference>
<keyword evidence="4" id="KW-0472">Membrane</keyword>
<dbReference type="EMBL" id="CAMGZC010000928">
    <property type="protein sequence ID" value="CAI0650732.1"/>
    <property type="molecule type" value="Genomic_DNA"/>
</dbReference>
<dbReference type="AlphaFoldDB" id="A0A9W4RZ47"/>
<feature type="transmembrane region" description="Helical" evidence="4">
    <location>
        <begin position="27"/>
        <end position="50"/>
    </location>
</feature>
<dbReference type="Proteomes" id="UP001152533">
    <property type="component" value="Unassembled WGS sequence"/>
</dbReference>
<feature type="non-terminal residue" evidence="6">
    <location>
        <position position="246"/>
    </location>
</feature>
<comment type="similarity">
    <text evidence="1">Belongs to the glycosyl hydrolase 32 family.</text>
</comment>
<dbReference type="PANTHER" id="PTHR42800">
    <property type="entry name" value="EXOINULINASE INUD (AFU_ORTHOLOGUE AFUA_5G00480)"/>
    <property type="match status" value="1"/>
</dbReference>
<reference evidence="6" key="1">
    <citation type="submission" date="2022-08" db="EMBL/GenBank/DDBJ databases">
        <authorList>
            <person name="Giroux E."/>
            <person name="Giroux E."/>
        </authorList>
    </citation>
    <scope>NUCLEOTIDE SEQUENCE</scope>
    <source>
        <strain evidence="6">H1091258</strain>
    </source>
</reference>
<proteinExistence type="inferred from homology"/>
<evidence type="ECO:0000256" key="1">
    <source>
        <dbReference type="ARBA" id="ARBA00009902"/>
    </source>
</evidence>
<sequence length="246" mass="27281">MNRSRFTVQNVWDVKRRIYQSLQHSMAILKGSAVFTAIASLGAIAVPAAATVPTTLTPEYLATAGNNTLFTRWRPRSHFLGPHSWMNDPCGAVYDPATETYHLHYQFHPNHVNWGNVSWGHAVSKDLFHWTDVRDWSNDSSVSIAAGRYPSGPLSQFTGTTQVVNTEGQNDGTLLTFGTGIHALPTNWKQPYITGTEVQAMFTSDDHGETWQEIGTVIYGPPEGWNVTGFRDPSFFPSTDLDALLP</sequence>
<feature type="domain" description="Glycosyl hydrolase family 32 N-terminal" evidence="5">
    <location>
        <begin position="78"/>
        <end position="236"/>
    </location>
</feature>
<dbReference type="SUPFAM" id="SSF75005">
    <property type="entry name" value="Arabinanase/levansucrase/invertase"/>
    <property type="match status" value="1"/>
</dbReference>
<evidence type="ECO:0000256" key="2">
    <source>
        <dbReference type="ARBA" id="ARBA00022801"/>
    </source>
</evidence>
<dbReference type="GO" id="GO:0005987">
    <property type="term" value="P:sucrose catabolic process"/>
    <property type="evidence" value="ECO:0007669"/>
    <property type="project" value="TreeGrafter"/>
</dbReference>
<dbReference type="GO" id="GO:0005737">
    <property type="term" value="C:cytoplasm"/>
    <property type="evidence" value="ECO:0007669"/>
    <property type="project" value="TreeGrafter"/>
</dbReference>
<dbReference type="PANTHER" id="PTHR42800:SF3">
    <property type="entry name" value="GLYCOSYL HYDROLASE FAMILY 32 N-TERMINAL DOMAIN-CONTAINING PROTEIN"/>
    <property type="match status" value="1"/>
</dbReference>
<evidence type="ECO:0000313" key="6">
    <source>
        <dbReference type="EMBL" id="CAI0650732.1"/>
    </source>
</evidence>
<organism evidence="6 7">
    <name type="scientific">Colletotrichum noveboracense</name>
    <dbReference type="NCBI Taxonomy" id="2664923"/>
    <lineage>
        <taxon>Eukaryota</taxon>
        <taxon>Fungi</taxon>
        <taxon>Dikarya</taxon>
        <taxon>Ascomycota</taxon>
        <taxon>Pezizomycotina</taxon>
        <taxon>Sordariomycetes</taxon>
        <taxon>Hypocreomycetidae</taxon>
        <taxon>Glomerellales</taxon>
        <taxon>Glomerellaceae</taxon>
        <taxon>Colletotrichum</taxon>
        <taxon>Colletotrichum gloeosporioides species complex</taxon>
    </lineage>
</organism>
<dbReference type="GO" id="GO:0004575">
    <property type="term" value="F:sucrose alpha-glucosidase activity"/>
    <property type="evidence" value="ECO:0007669"/>
    <property type="project" value="TreeGrafter"/>
</dbReference>
<dbReference type="Pfam" id="PF00251">
    <property type="entry name" value="Glyco_hydro_32N"/>
    <property type="match status" value="1"/>
</dbReference>
<evidence type="ECO:0000259" key="5">
    <source>
        <dbReference type="Pfam" id="PF00251"/>
    </source>
</evidence>
<gene>
    <name evidence="6" type="ORF">CGXH109_LOCUS99117</name>
</gene>
<keyword evidence="4" id="KW-1133">Transmembrane helix</keyword>
<dbReference type="InterPro" id="IPR023296">
    <property type="entry name" value="Glyco_hydro_beta-prop_sf"/>
</dbReference>
<name>A0A9W4RZ47_9PEZI</name>